<evidence type="ECO:0000313" key="2">
    <source>
        <dbReference type="EMBL" id="ASF45853.1"/>
    </source>
</evidence>
<evidence type="ECO:0000256" key="1">
    <source>
        <dbReference type="SAM" id="Phobius"/>
    </source>
</evidence>
<feature type="transmembrane region" description="Helical" evidence="1">
    <location>
        <begin position="59"/>
        <end position="78"/>
    </location>
</feature>
<dbReference type="KEGG" id="mpsy:CEK71_07055"/>
<reference evidence="2 3" key="1">
    <citation type="submission" date="2017-06" db="EMBL/GenBank/DDBJ databases">
        <title>Genome Sequencing of the methanotroph Methylovulum psychrotolerants str. HV10-M2 isolated from a high-altitude environment.</title>
        <authorList>
            <person name="Mateos-Rivera A."/>
        </authorList>
    </citation>
    <scope>NUCLEOTIDE SEQUENCE [LARGE SCALE GENOMIC DNA]</scope>
    <source>
        <strain evidence="2 3">HV10_M2</strain>
    </source>
</reference>
<gene>
    <name evidence="2" type="ORF">CEK71_07055</name>
</gene>
<keyword evidence="1" id="KW-0472">Membrane</keyword>
<accession>A0A1Z4BX83</accession>
<evidence type="ECO:0000313" key="3">
    <source>
        <dbReference type="Proteomes" id="UP000197019"/>
    </source>
</evidence>
<name>A0A1Z4BX83_9GAMM</name>
<dbReference type="AlphaFoldDB" id="A0A1Z4BX83"/>
<keyword evidence="1" id="KW-1133">Transmembrane helix</keyword>
<feature type="transmembrane region" description="Helical" evidence="1">
    <location>
        <begin position="6"/>
        <end position="24"/>
    </location>
</feature>
<dbReference type="Proteomes" id="UP000197019">
    <property type="component" value="Chromosome"/>
</dbReference>
<organism evidence="2 3">
    <name type="scientific">Methylovulum psychrotolerans</name>
    <dbReference type="NCBI Taxonomy" id="1704499"/>
    <lineage>
        <taxon>Bacteria</taxon>
        <taxon>Pseudomonadati</taxon>
        <taxon>Pseudomonadota</taxon>
        <taxon>Gammaproteobacteria</taxon>
        <taxon>Methylococcales</taxon>
        <taxon>Methylococcaceae</taxon>
        <taxon>Methylovulum</taxon>
    </lineage>
</organism>
<proteinExistence type="predicted"/>
<keyword evidence="1" id="KW-0812">Transmembrane</keyword>
<dbReference type="EMBL" id="CP022129">
    <property type="protein sequence ID" value="ASF45853.1"/>
    <property type="molecule type" value="Genomic_DNA"/>
</dbReference>
<sequence>MMLLSQFVYFLEAFAVVLMLLVHIDCWRAFFKRPLTWCNFLIFVDHIYHHPYFRRNFKYFIYLCVFGWPLLAIVDYLVSLAGVS</sequence>
<protein>
    <submittedName>
        <fullName evidence="2">Uncharacterized protein</fullName>
    </submittedName>
</protein>
<keyword evidence="3" id="KW-1185">Reference proteome</keyword>